<name>A0A5B7J7V4_PORTR</name>
<comment type="caution">
    <text evidence="2">The sequence shown here is derived from an EMBL/GenBank/DDBJ whole genome shotgun (WGS) entry which is preliminary data.</text>
</comment>
<protein>
    <submittedName>
        <fullName evidence="2">Uncharacterized protein</fullName>
    </submittedName>
</protein>
<gene>
    <name evidence="2" type="ORF">E2C01_085053</name>
</gene>
<dbReference type="EMBL" id="VSRR010083150">
    <property type="protein sequence ID" value="MPC90086.1"/>
    <property type="molecule type" value="Genomic_DNA"/>
</dbReference>
<evidence type="ECO:0000313" key="2">
    <source>
        <dbReference type="EMBL" id="MPC90086.1"/>
    </source>
</evidence>
<reference evidence="2 3" key="1">
    <citation type="submission" date="2019-05" db="EMBL/GenBank/DDBJ databases">
        <title>Another draft genome of Portunus trituberculatus and its Hox gene families provides insights of decapod evolution.</title>
        <authorList>
            <person name="Jeong J.-H."/>
            <person name="Song I."/>
            <person name="Kim S."/>
            <person name="Choi T."/>
            <person name="Kim D."/>
            <person name="Ryu S."/>
            <person name="Kim W."/>
        </authorList>
    </citation>
    <scope>NUCLEOTIDE SEQUENCE [LARGE SCALE GENOMIC DNA]</scope>
    <source>
        <tissue evidence="2">Muscle</tissue>
    </source>
</reference>
<keyword evidence="3" id="KW-1185">Reference proteome</keyword>
<evidence type="ECO:0000256" key="1">
    <source>
        <dbReference type="SAM" id="MobiDB-lite"/>
    </source>
</evidence>
<dbReference type="AlphaFoldDB" id="A0A5B7J7V4"/>
<dbReference type="Proteomes" id="UP000324222">
    <property type="component" value="Unassembled WGS sequence"/>
</dbReference>
<sequence length="79" mass="9070">MWPELRFSDHPLAVSLTLRNCGMRCACLGQDTPRTQLRYAPDHSCRCPELTEVCRRAHSYPSSSPCPFPQPYSHLSYFP</sequence>
<organism evidence="2 3">
    <name type="scientific">Portunus trituberculatus</name>
    <name type="common">Swimming crab</name>
    <name type="synonym">Neptunus trituberculatus</name>
    <dbReference type="NCBI Taxonomy" id="210409"/>
    <lineage>
        <taxon>Eukaryota</taxon>
        <taxon>Metazoa</taxon>
        <taxon>Ecdysozoa</taxon>
        <taxon>Arthropoda</taxon>
        <taxon>Crustacea</taxon>
        <taxon>Multicrustacea</taxon>
        <taxon>Malacostraca</taxon>
        <taxon>Eumalacostraca</taxon>
        <taxon>Eucarida</taxon>
        <taxon>Decapoda</taxon>
        <taxon>Pleocyemata</taxon>
        <taxon>Brachyura</taxon>
        <taxon>Eubrachyura</taxon>
        <taxon>Portunoidea</taxon>
        <taxon>Portunidae</taxon>
        <taxon>Portuninae</taxon>
        <taxon>Portunus</taxon>
    </lineage>
</organism>
<feature type="region of interest" description="Disordered" evidence="1">
    <location>
        <begin position="60"/>
        <end position="79"/>
    </location>
</feature>
<evidence type="ECO:0000313" key="3">
    <source>
        <dbReference type="Proteomes" id="UP000324222"/>
    </source>
</evidence>
<accession>A0A5B7J7V4</accession>
<proteinExistence type="predicted"/>